<proteinExistence type="predicted"/>
<name>A0ABW8PCB1_9FLAO</name>
<keyword evidence="2" id="KW-1185">Reference proteome</keyword>
<comment type="caution">
    <text evidence="1">The sequence shown here is derived from an EMBL/GenBank/DDBJ whole genome shotgun (WGS) entry which is preliminary data.</text>
</comment>
<dbReference type="InterPro" id="IPR011047">
    <property type="entry name" value="Quinoprotein_ADH-like_sf"/>
</dbReference>
<organism evidence="1 2">
    <name type="scientific">Flavobacterium oreochromis</name>
    <dbReference type="NCBI Taxonomy" id="2906078"/>
    <lineage>
        <taxon>Bacteria</taxon>
        <taxon>Pseudomonadati</taxon>
        <taxon>Bacteroidota</taxon>
        <taxon>Flavobacteriia</taxon>
        <taxon>Flavobacteriales</taxon>
        <taxon>Flavobacteriaceae</taxon>
        <taxon>Flavobacterium</taxon>
    </lineage>
</organism>
<evidence type="ECO:0000313" key="2">
    <source>
        <dbReference type="Proteomes" id="UP001621706"/>
    </source>
</evidence>
<dbReference type="Gene3D" id="2.130.10.10">
    <property type="entry name" value="YVTN repeat-like/Quinoprotein amine dehydrogenase"/>
    <property type="match status" value="1"/>
</dbReference>
<dbReference type="InterPro" id="IPR015943">
    <property type="entry name" value="WD40/YVTN_repeat-like_dom_sf"/>
</dbReference>
<reference evidence="1 2" key="1">
    <citation type="submission" date="2024-02" db="EMBL/GenBank/DDBJ databases">
        <title>Comparative Genomic Analysis of Flavobacterium Species Causing Columnaris Disease of Freshwater Fish in Thailand: Insights into Virulence and Resistance Mechanisms.</title>
        <authorList>
            <person name="Nguyen D."/>
            <person name="Chokmangmeepisarn P."/>
            <person name="Khianchaikhan K."/>
            <person name="Morishita M."/>
            <person name="Bunnoy A."/>
            <person name="Rodkhum C."/>
        </authorList>
    </citation>
    <scope>NUCLEOTIDE SEQUENCE [LARGE SCALE GENOMIC DNA]</scope>
    <source>
        <strain evidence="1 2">CNRT2201</strain>
    </source>
</reference>
<dbReference type="SUPFAM" id="SSF50998">
    <property type="entry name" value="Quinoprotein alcohol dehydrogenase-like"/>
    <property type="match status" value="1"/>
</dbReference>
<dbReference type="RefSeq" id="WP_405344176.1">
    <property type="nucleotide sequence ID" value="NZ_JAZGZP010000040.1"/>
</dbReference>
<protein>
    <submittedName>
        <fullName evidence="1">Uncharacterized protein</fullName>
    </submittedName>
</protein>
<accession>A0ABW8PCB1</accession>
<gene>
    <name evidence="1" type="ORF">V3I07_14945</name>
</gene>
<dbReference type="Proteomes" id="UP001621706">
    <property type="component" value="Unassembled WGS sequence"/>
</dbReference>
<sequence length="331" mass="38675">MVLTKTAFNSGIIFSDTKNIVIKSDKNFITIYSEYDEIIKNVEVNEYTNHIIKSLDEDFIIFDNNKSFHLKNNNVENKYYYFISKFYNAFTDLEDTNYINFKFGNKELKLKLNISQKIFLKQVFIESISSEKMLVCYELEKGKHLWQHSFSDLLRSTNDSFIEDIIYLNGNLYFLLHGDNKHEFFTIDSQTGTVLNKISNITGDIFSENETIYFLHPDHIIIFNTLTKNLEKWEIADLLAKEGLEFLMFPKWAVSGGKIYFSQSKGADVHSGKQGARFGILDINKKELIYKDKLPAQHGIIGDIKVINNKLYLHTQDQTLFIFEEEKSNQF</sequence>
<evidence type="ECO:0000313" key="1">
    <source>
        <dbReference type="EMBL" id="MFK7002174.1"/>
    </source>
</evidence>
<dbReference type="EMBL" id="JAZGZP010000040">
    <property type="protein sequence ID" value="MFK7002174.1"/>
    <property type="molecule type" value="Genomic_DNA"/>
</dbReference>